<gene>
    <name evidence="1" type="ordered locus">ROD_35251</name>
</gene>
<dbReference type="STRING" id="637910.ROD_35251"/>
<proteinExistence type="predicted"/>
<name>D2TQV2_CITRI</name>
<dbReference type="Proteomes" id="UP000001889">
    <property type="component" value="Chromosome"/>
</dbReference>
<dbReference type="HOGENOM" id="CLU_2057224_0_0_6"/>
<reference evidence="1 2" key="1">
    <citation type="journal article" date="2010" name="J. Bacteriol.">
        <title>The Citrobacter rodentium genome sequence reveals convergent evolution with human pathogenic Escherichia coli.</title>
        <authorList>
            <person name="Petty N.K."/>
            <person name="Bulgin R."/>
            <person name="Crepin V.F."/>
            <person name="Cerdeno-Tarraga A.M."/>
            <person name="Schroeder G.N."/>
            <person name="Quail M.A."/>
            <person name="Lennard N."/>
            <person name="Corton C."/>
            <person name="Barron A."/>
            <person name="Clark L."/>
            <person name="Toribio A.L."/>
            <person name="Parkhill J."/>
            <person name="Dougan G."/>
            <person name="Frankel G."/>
            <person name="Thomson N.R."/>
        </authorList>
    </citation>
    <scope>NUCLEOTIDE SEQUENCE [LARGE SCALE GENOMIC DNA]</scope>
    <source>
        <strain evidence="1 2">ICC168</strain>
    </source>
</reference>
<organism evidence="1 2">
    <name type="scientific">Citrobacter rodentium (strain ICC168)</name>
    <name type="common">Citrobacter freundii biotype 4280</name>
    <dbReference type="NCBI Taxonomy" id="637910"/>
    <lineage>
        <taxon>Bacteria</taxon>
        <taxon>Pseudomonadati</taxon>
        <taxon>Pseudomonadota</taxon>
        <taxon>Gammaproteobacteria</taxon>
        <taxon>Enterobacterales</taxon>
        <taxon>Enterobacteriaceae</taxon>
        <taxon>Citrobacter</taxon>
    </lineage>
</organism>
<dbReference type="KEGG" id="cro:ROD_35251"/>
<evidence type="ECO:0000313" key="2">
    <source>
        <dbReference type="Proteomes" id="UP000001889"/>
    </source>
</evidence>
<dbReference type="EMBL" id="FN543502">
    <property type="protein sequence ID" value="CBG90238.1"/>
    <property type="molecule type" value="Genomic_DNA"/>
</dbReference>
<keyword evidence="2" id="KW-1185">Reference proteome</keyword>
<protein>
    <submittedName>
        <fullName evidence="1">Uncharacterized protein</fullName>
    </submittedName>
</protein>
<dbReference type="AlphaFoldDB" id="D2TQV2"/>
<sequence>MIQVYRYIEIRLSHLKKTIEGKERAISVHGNRFITHIVMQSATFDISNGSEKISLNEIEELYKLCSFAVTATHKKLNRKYPDSYVANIFKNQMKSADLKELVLNDILKERNKKLNGNFV</sequence>
<accession>D2TQV2</accession>
<evidence type="ECO:0000313" key="1">
    <source>
        <dbReference type="EMBL" id="CBG90238.1"/>
    </source>
</evidence>